<evidence type="ECO:0000256" key="2">
    <source>
        <dbReference type="ARBA" id="ARBA00022517"/>
    </source>
</evidence>
<dbReference type="InterPro" id="IPR053826">
    <property type="entry name" value="WDR75"/>
</dbReference>
<dbReference type="SMART" id="SM00320">
    <property type="entry name" value="WD40"/>
    <property type="match status" value="5"/>
</dbReference>
<dbReference type="InterPro" id="IPR015943">
    <property type="entry name" value="WD40/YVTN_repeat-like_dom_sf"/>
</dbReference>
<organism evidence="10 11">
    <name type="scientific">Eptatretus burgeri</name>
    <name type="common">Inshore hagfish</name>
    <dbReference type="NCBI Taxonomy" id="7764"/>
    <lineage>
        <taxon>Eukaryota</taxon>
        <taxon>Metazoa</taxon>
        <taxon>Chordata</taxon>
        <taxon>Craniata</taxon>
        <taxon>Vertebrata</taxon>
        <taxon>Cyclostomata</taxon>
        <taxon>Myxini</taxon>
        <taxon>Myxiniformes</taxon>
        <taxon>Myxinidae</taxon>
        <taxon>Eptatretinae</taxon>
        <taxon>Eptatretus</taxon>
    </lineage>
</organism>
<name>A0A8C4R906_EPTBU</name>
<keyword evidence="11" id="KW-1185">Reference proteome</keyword>
<evidence type="ECO:0000256" key="7">
    <source>
        <dbReference type="ARBA" id="ARBA00023242"/>
    </source>
</evidence>
<dbReference type="PANTHER" id="PTHR44215">
    <property type="entry name" value="WD REPEAT-CONTAINING PROTEIN 75"/>
    <property type="match status" value="1"/>
</dbReference>
<dbReference type="InterPro" id="IPR001680">
    <property type="entry name" value="WD40_rpt"/>
</dbReference>
<comment type="subcellular location">
    <subcellularLocation>
        <location evidence="1">Nucleus</location>
        <location evidence="1">Nucleolus</location>
    </subcellularLocation>
</comment>
<evidence type="ECO:0000259" key="9">
    <source>
        <dbReference type="Pfam" id="PF23769"/>
    </source>
</evidence>
<accession>A0A8C4R906</accession>
<dbReference type="Pfam" id="PF23769">
    <property type="entry name" value="Beta-prop_WDR75_2nd"/>
    <property type="match status" value="1"/>
</dbReference>
<evidence type="ECO:0000256" key="8">
    <source>
        <dbReference type="SAM" id="MobiDB-lite"/>
    </source>
</evidence>
<reference evidence="10" key="1">
    <citation type="submission" date="2025-05" db="UniProtKB">
        <authorList>
            <consortium name="Ensembl"/>
        </authorList>
    </citation>
    <scope>IDENTIFICATION</scope>
</reference>
<dbReference type="GO" id="GO:0032040">
    <property type="term" value="C:small-subunit processome"/>
    <property type="evidence" value="ECO:0007669"/>
    <property type="project" value="InterPro"/>
</dbReference>
<keyword evidence="3" id="KW-0698">rRNA processing</keyword>
<dbReference type="SUPFAM" id="SSF50998">
    <property type="entry name" value="Quinoprotein alcohol dehydrogenase-like"/>
    <property type="match status" value="1"/>
</dbReference>
<feature type="compositionally biased region" description="Polar residues" evidence="8">
    <location>
        <begin position="560"/>
        <end position="572"/>
    </location>
</feature>
<evidence type="ECO:0000313" key="11">
    <source>
        <dbReference type="Proteomes" id="UP000694388"/>
    </source>
</evidence>
<keyword evidence="4" id="KW-0853">WD repeat</keyword>
<dbReference type="Ensembl" id="ENSEBUT00000025849.1">
    <property type="protein sequence ID" value="ENSEBUP00000025273.1"/>
    <property type="gene ID" value="ENSEBUG00000015595.1"/>
</dbReference>
<dbReference type="GO" id="GO:0003723">
    <property type="term" value="F:RNA binding"/>
    <property type="evidence" value="ECO:0007669"/>
    <property type="project" value="InterPro"/>
</dbReference>
<dbReference type="InterPro" id="IPR011047">
    <property type="entry name" value="Quinoprotein_ADH-like_sf"/>
</dbReference>
<dbReference type="GO" id="GO:2000234">
    <property type="term" value="P:positive regulation of rRNA processing"/>
    <property type="evidence" value="ECO:0007669"/>
    <property type="project" value="TreeGrafter"/>
</dbReference>
<dbReference type="Proteomes" id="UP000694388">
    <property type="component" value="Unplaced"/>
</dbReference>
<dbReference type="Gene3D" id="2.130.10.10">
    <property type="entry name" value="YVTN repeat-like/Quinoprotein amine dehydrogenase"/>
    <property type="match status" value="2"/>
</dbReference>
<dbReference type="PANTHER" id="PTHR44215:SF1">
    <property type="entry name" value="WD REPEAT-CONTAINING PROTEIN 75"/>
    <property type="match status" value="1"/>
</dbReference>
<evidence type="ECO:0000256" key="4">
    <source>
        <dbReference type="ARBA" id="ARBA00022574"/>
    </source>
</evidence>
<dbReference type="InterPro" id="IPR057644">
    <property type="entry name" value="Beta-prop_WDR75_2nd"/>
</dbReference>
<dbReference type="GO" id="GO:0006364">
    <property type="term" value="P:rRNA processing"/>
    <property type="evidence" value="ECO:0007669"/>
    <property type="project" value="UniProtKB-KW"/>
</dbReference>
<sequence>MNNVFTCLCCHPVDDCIATGHMDGKIRLWRNIQKMDYIMSVFHWHSDKVQDLVFSLGGQSLFSVGMEAVLVQWCYGSESERHFLPRLGAPIQHVVSSPCGSLLATSHTDNRGTSTGVLLDPRTKALVLNGRPGCLQFYCLHTDQLIYDLDVVQQEHIFPSNDNQIEVTKADFSCCGSWLATVEQRICSHTLPELRLKFWSFQDKLQSFVLNTSILAPHEDDVIRLCFRPHAAGNFSHMLGTISKDGCFKIWIISADAQDDGAATTWACDFVGSYRGLPPLDCCFAEDGSLFAIAFGSIVTLWDPENWEMRTSLCQPPGNVMHICFGRNSCSNYLLGGSSAGFLHVWNLLSCCLEWSMQLDVGVLVADPSSDVLAAFTSSATHPSGFVFRPSERKPLFVETSVSSTAILSAVFVPRDKPLDVTTASERWLSASRLYFLDFNQELLTLAAESDVKDTPTSKQLVLKENIPATPFSVLLGKHTRHREAHDENAIPSLAPHLSGSLTIEQMLTTPAHVLPPVTDLCGLFLSSLLPPSKDCRKVEEPVGEEEEDDDDEEDIEAHSITNEDTQSQSESKALAAVEDEACDLGVHMDQTEVEEIKRLQTADYSWLNDVSL</sequence>
<dbReference type="GO" id="GO:0045943">
    <property type="term" value="P:positive regulation of transcription by RNA polymerase I"/>
    <property type="evidence" value="ECO:0007669"/>
    <property type="project" value="InterPro"/>
</dbReference>
<protein>
    <submittedName>
        <fullName evidence="10">WD repeat domain 75</fullName>
    </submittedName>
</protein>
<feature type="compositionally biased region" description="Acidic residues" evidence="8">
    <location>
        <begin position="542"/>
        <end position="556"/>
    </location>
</feature>
<dbReference type="AlphaFoldDB" id="A0A8C4R906"/>
<keyword evidence="7" id="KW-0539">Nucleus</keyword>
<keyword evidence="5" id="KW-0677">Repeat</keyword>
<evidence type="ECO:0000256" key="5">
    <source>
        <dbReference type="ARBA" id="ARBA00022737"/>
    </source>
</evidence>
<evidence type="ECO:0000256" key="3">
    <source>
        <dbReference type="ARBA" id="ARBA00022552"/>
    </source>
</evidence>
<dbReference type="GeneTree" id="ENSGT00390000006303"/>
<evidence type="ECO:0000313" key="10">
    <source>
        <dbReference type="Ensembl" id="ENSEBUP00000025305.1"/>
    </source>
</evidence>
<evidence type="ECO:0000256" key="1">
    <source>
        <dbReference type="ARBA" id="ARBA00004604"/>
    </source>
</evidence>
<proteinExistence type="predicted"/>
<feature type="domain" description="WD repeat-containing protein 75 second beta-propeller" evidence="9">
    <location>
        <begin position="118"/>
        <end position="438"/>
    </location>
</feature>
<dbReference type="Ensembl" id="ENSEBUT00000025881.1">
    <property type="protein sequence ID" value="ENSEBUP00000025305.1"/>
    <property type="gene ID" value="ENSEBUG00000015595.1"/>
</dbReference>
<dbReference type="OMA" id="MPIASGD"/>
<keyword evidence="2" id="KW-0690">Ribosome biogenesis</keyword>
<evidence type="ECO:0000256" key="6">
    <source>
        <dbReference type="ARBA" id="ARBA00023163"/>
    </source>
</evidence>
<feature type="region of interest" description="Disordered" evidence="8">
    <location>
        <begin position="535"/>
        <end position="577"/>
    </location>
</feature>
<keyword evidence="6" id="KW-0804">Transcription</keyword>
<dbReference type="Pfam" id="PF23869">
    <property type="entry name" value="Beta-prop_WDR75_1st"/>
    <property type="match status" value="1"/>
</dbReference>